<organism evidence="2 3">
    <name type="scientific">Romanomermis culicivorax</name>
    <name type="common">Nematode worm</name>
    <dbReference type="NCBI Taxonomy" id="13658"/>
    <lineage>
        <taxon>Eukaryota</taxon>
        <taxon>Metazoa</taxon>
        <taxon>Ecdysozoa</taxon>
        <taxon>Nematoda</taxon>
        <taxon>Enoplea</taxon>
        <taxon>Dorylaimia</taxon>
        <taxon>Mermithida</taxon>
        <taxon>Mermithoidea</taxon>
        <taxon>Mermithidae</taxon>
        <taxon>Romanomermis</taxon>
    </lineage>
</organism>
<dbReference type="Proteomes" id="UP000887565">
    <property type="component" value="Unplaced"/>
</dbReference>
<sequence length="91" mass="10810">MSKKEKSSEENNDPDSDFQKINESRIAEIMEYYSQYEKELQEGGYKDPEVEETWMDNRRTLAEKYPVSLERGKNGVFDVEEMVQVLNHQKL</sequence>
<reference evidence="3" key="1">
    <citation type="submission" date="2022-11" db="UniProtKB">
        <authorList>
            <consortium name="WormBaseParasite"/>
        </authorList>
    </citation>
    <scope>IDENTIFICATION</scope>
</reference>
<dbReference type="AlphaFoldDB" id="A0A915IRU6"/>
<keyword evidence="2" id="KW-1185">Reference proteome</keyword>
<dbReference type="WBParaSite" id="nRc.2.0.1.t16590-RA">
    <property type="protein sequence ID" value="nRc.2.0.1.t16590-RA"/>
    <property type="gene ID" value="nRc.2.0.1.g16590"/>
</dbReference>
<name>A0A915IRU6_ROMCU</name>
<evidence type="ECO:0000313" key="2">
    <source>
        <dbReference type="Proteomes" id="UP000887565"/>
    </source>
</evidence>
<evidence type="ECO:0000313" key="3">
    <source>
        <dbReference type="WBParaSite" id="nRc.2.0.1.t16590-RA"/>
    </source>
</evidence>
<proteinExistence type="predicted"/>
<protein>
    <submittedName>
        <fullName evidence="3">Uncharacterized protein</fullName>
    </submittedName>
</protein>
<accession>A0A915IRU6</accession>
<evidence type="ECO:0000256" key="1">
    <source>
        <dbReference type="SAM" id="MobiDB-lite"/>
    </source>
</evidence>
<feature type="region of interest" description="Disordered" evidence="1">
    <location>
        <begin position="1"/>
        <end position="21"/>
    </location>
</feature>